<name>A0A2G5UCF5_9PELO</name>
<dbReference type="Proteomes" id="UP000230233">
    <property type="component" value="Chromosome IV"/>
</dbReference>
<protein>
    <submittedName>
        <fullName evidence="2">Uncharacterized protein</fullName>
    </submittedName>
</protein>
<evidence type="ECO:0000313" key="2">
    <source>
        <dbReference type="EMBL" id="PIC37245.1"/>
    </source>
</evidence>
<gene>
    <name evidence="2" type="primary">Cni-smf-3</name>
    <name evidence="2" type="synonym">Cnig_chr_IV.g15934</name>
    <name evidence="2" type="ORF">B9Z55_015934</name>
</gene>
<feature type="region of interest" description="Disordered" evidence="1">
    <location>
        <begin position="1"/>
        <end position="24"/>
    </location>
</feature>
<organism evidence="2 3">
    <name type="scientific">Caenorhabditis nigoni</name>
    <dbReference type="NCBI Taxonomy" id="1611254"/>
    <lineage>
        <taxon>Eukaryota</taxon>
        <taxon>Metazoa</taxon>
        <taxon>Ecdysozoa</taxon>
        <taxon>Nematoda</taxon>
        <taxon>Chromadorea</taxon>
        <taxon>Rhabditida</taxon>
        <taxon>Rhabditina</taxon>
        <taxon>Rhabditomorpha</taxon>
        <taxon>Rhabditoidea</taxon>
        <taxon>Rhabditidae</taxon>
        <taxon>Peloderinae</taxon>
        <taxon>Caenorhabditis</taxon>
    </lineage>
</organism>
<accession>A0A2G5UCF5</accession>
<evidence type="ECO:0000256" key="1">
    <source>
        <dbReference type="SAM" id="MobiDB-lite"/>
    </source>
</evidence>
<evidence type="ECO:0000313" key="3">
    <source>
        <dbReference type="Proteomes" id="UP000230233"/>
    </source>
</evidence>
<comment type="caution">
    <text evidence="2">The sequence shown here is derived from an EMBL/GenBank/DDBJ whole genome shotgun (WGS) entry which is preliminary data.</text>
</comment>
<proteinExistence type="predicted"/>
<reference evidence="3" key="1">
    <citation type="submission" date="2017-10" db="EMBL/GenBank/DDBJ databases">
        <title>Rapid genome shrinkage in a self-fertile nematode reveals novel sperm competition proteins.</title>
        <authorList>
            <person name="Yin D."/>
            <person name="Schwarz E.M."/>
            <person name="Thomas C.G."/>
            <person name="Felde R.L."/>
            <person name="Korf I.F."/>
            <person name="Cutter A.D."/>
            <person name="Schartner C.M."/>
            <person name="Ralston E.J."/>
            <person name="Meyer B.J."/>
            <person name="Haag E.S."/>
        </authorList>
    </citation>
    <scope>NUCLEOTIDE SEQUENCE [LARGE SCALE GENOMIC DNA]</scope>
    <source>
        <strain evidence="3">JU1422</strain>
    </source>
</reference>
<dbReference type="AlphaFoldDB" id="A0A2G5UCF5"/>
<keyword evidence="3" id="KW-1185">Reference proteome</keyword>
<dbReference type="EMBL" id="PDUG01000004">
    <property type="protein sequence ID" value="PIC37245.1"/>
    <property type="molecule type" value="Genomic_DNA"/>
</dbReference>
<sequence length="82" mass="9267">MENEKSEQITDFCSEESPKRREAQQTYEIQVEIDDTPDAPHAFIFDGASRSCVACLGEISKWAELRQYGAHFEALGELSNIV</sequence>
<dbReference type="OrthoDB" id="409173at2759"/>